<keyword evidence="2" id="KW-1185">Reference proteome</keyword>
<evidence type="ECO:0000313" key="2">
    <source>
        <dbReference type="Proteomes" id="UP001172083"/>
    </source>
</evidence>
<dbReference type="EMBL" id="JAUJEB010000001">
    <property type="protein sequence ID" value="MDN5211511.1"/>
    <property type="molecule type" value="Genomic_DNA"/>
</dbReference>
<reference evidence="1" key="1">
    <citation type="submission" date="2023-06" db="EMBL/GenBank/DDBJ databases">
        <title>Genomic of Agaribacillus aureum.</title>
        <authorList>
            <person name="Wang G."/>
        </authorList>
    </citation>
    <scope>NUCLEOTIDE SEQUENCE</scope>
    <source>
        <strain evidence="1">BMA12</strain>
    </source>
</reference>
<name>A0ABT8L3C5_9BACT</name>
<sequence>MNLLNQMLSGTKSAICFFILLLVSYHGRAIQHQQIRVGEVIGHIKSNINSGWNGGAIDTLKSGSMGKGFPYLVLQGIISPFVKTKL</sequence>
<accession>A0ABT8L3C5</accession>
<dbReference type="Proteomes" id="UP001172083">
    <property type="component" value="Unassembled WGS sequence"/>
</dbReference>
<dbReference type="RefSeq" id="WP_346756843.1">
    <property type="nucleotide sequence ID" value="NZ_JAUJEB010000001.1"/>
</dbReference>
<comment type="caution">
    <text evidence="1">The sequence shown here is derived from an EMBL/GenBank/DDBJ whole genome shotgun (WGS) entry which is preliminary data.</text>
</comment>
<gene>
    <name evidence="1" type="ORF">QQ020_05600</name>
</gene>
<evidence type="ECO:0000313" key="1">
    <source>
        <dbReference type="EMBL" id="MDN5211511.1"/>
    </source>
</evidence>
<organism evidence="1 2">
    <name type="scientific">Agaribacillus aureus</name>
    <dbReference type="NCBI Taxonomy" id="3051825"/>
    <lineage>
        <taxon>Bacteria</taxon>
        <taxon>Pseudomonadati</taxon>
        <taxon>Bacteroidota</taxon>
        <taxon>Cytophagia</taxon>
        <taxon>Cytophagales</taxon>
        <taxon>Splendidivirgaceae</taxon>
        <taxon>Agaribacillus</taxon>
    </lineage>
</organism>
<proteinExistence type="predicted"/>
<protein>
    <submittedName>
        <fullName evidence="1">Uncharacterized protein</fullName>
    </submittedName>
</protein>